<reference evidence="1 2" key="1">
    <citation type="submission" date="2018-06" db="EMBL/GenBank/DDBJ databases">
        <authorList>
            <consortium name="Pathogen Informatics"/>
            <person name="Doyle S."/>
        </authorList>
    </citation>
    <scope>NUCLEOTIDE SEQUENCE [LARGE SCALE GENOMIC DNA]</scope>
    <source>
        <strain evidence="1 2">NCTC12123</strain>
    </source>
</reference>
<sequence>MNYYMVKPFRIGMIEKDINVKESDQYVIIDLISSEELLYCEDNCFLITPELLLDLKENNLTNVNVVKPKNMKFSIQHNMDYPNKRMRDWYRLIPFKYDQSKNQEMFLDQNDNLIVNERIFNILKKHRIIRAKYTEFHIDEAKDFEKEIDEQPVLKKDIKNSYRDLLVFVVIILTVAYIFFK</sequence>
<gene>
    <name evidence="1" type="ORF">NCTC12123_00112</name>
</gene>
<name>A0A376F1A1_ENTAS</name>
<protein>
    <submittedName>
        <fullName evidence="1">Uncharacterized protein</fullName>
    </submittedName>
</protein>
<dbReference type="RefSeq" id="WP_059347880.1">
    <property type="nucleotide sequence ID" value="NZ_CP011864.1"/>
</dbReference>
<evidence type="ECO:0000313" key="1">
    <source>
        <dbReference type="EMBL" id="STD17597.1"/>
    </source>
</evidence>
<dbReference type="Proteomes" id="UP000255163">
    <property type="component" value="Unassembled WGS sequence"/>
</dbReference>
<dbReference type="AlphaFoldDB" id="A0A376F1A1"/>
<organism evidence="1 2">
    <name type="scientific">Enterobacter asburiae</name>
    <dbReference type="NCBI Taxonomy" id="61645"/>
    <lineage>
        <taxon>Bacteria</taxon>
        <taxon>Pseudomonadati</taxon>
        <taxon>Pseudomonadota</taxon>
        <taxon>Gammaproteobacteria</taxon>
        <taxon>Enterobacterales</taxon>
        <taxon>Enterobacteriaceae</taxon>
        <taxon>Enterobacter</taxon>
        <taxon>Enterobacter cloacae complex</taxon>
    </lineage>
</organism>
<dbReference type="EMBL" id="UFYI01000005">
    <property type="protein sequence ID" value="STD17597.1"/>
    <property type="molecule type" value="Genomic_DNA"/>
</dbReference>
<accession>A0A376F1A1</accession>
<evidence type="ECO:0000313" key="2">
    <source>
        <dbReference type="Proteomes" id="UP000255163"/>
    </source>
</evidence>
<proteinExistence type="predicted"/>